<evidence type="ECO:0000313" key="2">
    <source>
        <dbReference type="Proteomes" id="UP000198897"/>
    </source>
</evidence>
<dbReference type="CDD" id="cd07516">
    <property type="entry name" value="HAD_Pase"/>
    <property type="match status" value="1"/>
</dbReference>
<dbReference type="PANTHER" id="PTHR10000:SF55">
    <property type="entry name" value="5-AMINO-6-(5-PHOSPHO-D-RIBITYLAMINO)URACIL PHOSPHATASE YCSE"/>
    <property type="match status" value="1"/>
</dbReference>
<dbReference type="SFLD" id="SFLDG01140">
    <property type="entry name" value="C2.B:_Phosphomannomutase_and_P"/>
    <property type="match status" value="1"/>
</dbReference>
<dbReference type="GO" id="GO:0016791">
    <property type="term" value="F:phosphatase activity"/>
    <property type="evidence" value="ECO:0007669"/>
    <property type="project" value="TreeGrafter"/>
</dbReference>
<dbReference type="InterPro" id="IPR000150">
    <property type="entry name" value="Cof"/>
</dbReference>
<evidence type="ECO:0000313" key="1">
    <source>
        <dbReference type="EMBL" id="SFF65233.1"/>
    </source>
</evidence>
<accession>A0A1I2KFL2</accession>
<dbReference type="Gene3D" id="3.40.50.1000">
    <property type="entry name" value="HAD superfamily/HAD-like"/>
    <property type="match status" value="1"/>
</dbReference>
<dbReference type="SUPFAM" id="SSF56784">
    <property type="entry name" value="HAD-like"/>
    <property type="match status" value="1"/>
</dbReference>
<dbReference type="SFLD" id="SFLDG01144">
    <property type="entry name" value="C2.B.4:_PGP_Like"/>
    <property type="match status" value="1"/>
</dbReference>
<dbReference type="InterPro" id="IPR036412">
    <property type="entry name" value="HAD-like_sf"/>
</dbReference>
<proteinExistence type="predicted"/>
<dbReference type="RefSeq" id="WP_089750436.1">
    <property type="nucleotide sequence ID" value="NZ_FOOG01000004.1"/>
</dbReference>
<dbReference type="Proteomes" id="UP000198897">
    <property type="component" value="Unassembled WGS sequence"/>
</dbReference>
<gene>
    <name evidence="1" type="ORF">SAMN05216353_104111</name>
</gene>
<dbReference type="GO" id="GO:0000287">
    <property type="term" value="F:magnesium ion binding"/>
    <property type="evidence" value="ECO:0007669"/>
    <property type="project" value="TreeGrafter"/>
</dbReference>
<dbReference type="OrthoDB" id="9806027at2"/>
<dbReference type="PROSITE" id="PS01229">
    <property type="entry name" value="COF_2"/>
    <property type="match status" value="1"/>
</dbReference>
<dbReference type="AlphaFoldDB" id="A0A1I2KFL2"/>
<dbReference type="EMBL" id="FOOG01000004">
    <property type="protein sequence ID" value="SFF65233.1"/>
    <property type="molecule type" value="Genomic_DNA"/>
</dbReference>
<dbReference type="GO" id="GO:0005829">
    <property type="term" value="C:cytosol"/>
    <property type="evidence" value="ECO:0007669"/>
    <property type="project" value="TreeGrafter"/>
</dbReference>
<dbReference type="Gene3D" id="3.30.1240.10">
    <property type="match status" value="1"/>
</dbReference>
<sequence>MELIAIDLDGTLLNSRHTISEENIKAIKHAQQQGVEVVVATGRAEFDVREVFAHTGLATWVIGANGATIHRPNGTLFDSVPIKEKDADTILNWLEQEQFYYEVFSDSSILTPHNGRRLLQIEMDRIKSANPEADLEELEKALEKQFSQTGFYHVDSYKDITESGSPVYNILAFSFEQEKLDKGWHTFESNSDLTLVSSANHNFEFEHKDASKGLALQKLADHLSIPISETAAIGDSPNDLSMLHTAGHSAAMENAKDVVKEASDFITAHNDTHGVAQAIYHWLK</sequence>
<dbReference type="SFLD" id="SFLDS00003">
    <property type="entry name" value="Haloacid_Dehalogenase"/>
    <property type="match status" value="1"/>
</dbReference>
<reference evidence="2" key="1">
    <citation type="submission" date="2016-10" db="EMBL/GenBank/DDBJ databases">
        <authorList>
            <person name="Varghese N."/>
            <person name="Submissions S."/>
        </authorList>
    </citation>
    <scope>NUCLEOTIDE SEQUENCE [LARGE SCALE GENOMIC DNA]</scope>
    <source>
        <strain evidence="2">FP5</strain>
    </source>
</reference>
<dbReference type="PANTHER" id="PTHR10000">
    <property type="entry name" value="PHOSPHOSERINE PHOSPHATASE"/>
    <property type="match status" value="1"/>
</dbReference>
<name>A0A1I2KFL2_9BACI</name>
<protein>
    <recommendedName>
        <fullName evidence="3">Cof subfamily of IIB subfamily of haloacid dehalogenase superfamily/HAD-superfamily hydrolase, subfamily IIB</fullName>
    </recommendedName>
</protein>
<dbReference type="PROSITE" id="PS01228">
    <property type="entry name" value="COF_1"/>
    <property type="match status" value="1"/>
</dbReference>
<dbReference type="NCBIfam" id="TIGR00099">
    <property type="entry name" value="Cof-subfamily"/>
    <property type="match status" value="1"/>
</dbReference>
<dbReference type="Pfam" id="PF08282">
    <property type="entry name" value="Hydrolase_3"/>
    <property type="match status" value="1"/>
</dbReference>
<dbReference type="NCBIfam" id="TIGR01484">
    <property type="entry name" value="HAD-SF-IIB"/>
    <property type="match status" value="1"/>
</dbReference>
<dbReference type="InterPro" id="IPR023214">
    <property type="entry name" value="HAD_sf"/>
</dbReference>
<evidence type="ECO:0008006" key="3">
    <source>
        <dbReference type="Google" id="ProtNLM"/>
    </source>
</evidence>
<organism evidence="1 2">
    <name type="scientific">Halobacillus alkaliphilus</name>
    <dbReference type="NCBI Taxonomy" id="396056"/>
    <lineage>
        <taxon>Bacteria</taxon>
        <taxon>Bacillati</taxon>
        <taxon>Bacillota</taxon>
        <taxon>Bacilli</taxon>
        <taxon>Bacillales</taxon>
        <taxon>Bacillaceae</taxon>
        <taxon>Halobacillus</taxon>
    </lineage>
</organism>
<keyword evidence="2" id="KW-1185">Reference proteome</keyword>
<dbReference type="InterPro" id="IPR006379">
    <property type="entry name" value="HAD-SF_hydro_IIB"/>
</dbReference>